<feature type="coiled-coil region" evidence="4">
    <location>
        <begin position="390"/>
        <end position="425"/>
    </location>
</feature>
<keyword evidence="6" id="KW-0732">Signal</keyword>
<dbReference type="PANTHER" id="PTHR24421">
    <property type="entry name" value="NITRATE/NITRITE SENSOR PROTEIN NARX-RELATED"/>
    <property type="match status" value="1"/>
</dbReference>
<keyword evidence="5" id="KW-0472">Membrane</keyword>
<protein>
    <submittedName>
        <fullName evidence="9">Histidine kinase</fullName>
    </submittedName>
</protein>
<proteinExistence type="predicted"/>
<feature type="transmembrane region" description="Helical" evidence="5">
    <location>
        <begin position="210"/>
        <end position="229"/>
    </location>
</feature>
<feature type="domain" description="Histidine kinase/HSP90-like ATPase" evidence="7">
    <location>
        <begin position="529"/>
        <end position="608"/>
    </location>
</feature>
<dbReference type="InterPro" id="IPR008979">
    <property type="entry name" value="Galactose-bd-like_sf"/>
</dbReference>
<keyword evidence="2 9" id="KW-0418">Kinase</keyword>
<evidence type="ECO:0000256" key="2">
    <source>
        <dbReference type="ARBA" id="ARBA00022777"/>
    </source>
</evidence>
<evidence type="ECO:0000313" key="10">
    <source>
        <dbReference type="Proteomes" id="UP001525968"/>
    </source>
</evidence>
<gene>
    <name evidence="9" type="ORF">N0K08_00995</name>
</gene>
<dbReference type="InterPro" id="IPR003594">
    <property type="entry name" value="HATPase_dom"/>
</dbReference>
<dbReference type="GO" id="GO:0016301">
    <property type="term" value="F:kinase activity"/>
    <property type="evidence" value="ECO:0007669"/>
    <property type="project" value="UniProtKB-KW"/>
</dbReference>
<feature type="transmembrane region" description="Helical" evidence="5">
    <location>
        <begin position="329"/>
        <end position="353"/>
    </location>
</feature>
<dbReference type="InterPro" id="IPR011623">
    <property type="entry name" value="7TMR_DISM_rcpt_extracell_dom1"/>
</dbReference>
<dbReference type="CDD" id="cd16917">
    <property type="entry name" value="HATPase_UhpB-NarQ-NarX-like"/>
    <property type="match status" value="1"/>
</dbReference>
<dbReference type="Proteomes" id="UP001525968">
    <property type="component" value="Unassembled WGS sequence"/>
</dbReference>
<dbReference type="InterPro" id="IPR050482">
    <property type="entry name" value="Sensor_HK_TwoCompSys"/>
</dbReference>
<keyword evidence="1" id="KW-0808">Transferase</keyword>
<comment type="caution">
    <text evidence="9">The sequence shown here is derived from an EMBL/GenBank/DDBJ whole genome shotgun (WGS) entry which is preliminary data.</text>
</comment>
<dbReference type="Pfam" id="PF02518">
    <property type="entry name" value="HATPase_c"/>
    <property type="match status" value="1"/>
</dbReference>
<keyword evidence="5" id="KW-0812">Transmembrane</keyword>
<keyword evidence="10" id="KW-1185">Reference proteome</keyword>
<keyword evidence="5" id="KW-1133">Transmembrane helix</keyword>
<evidence type="ECO:0000259" key="8">
    <source>
        <dbReference type="Pfam" id="PF07695"/>
    </source>
</evidence>
<reference evidence="9 10" key="1">
    <citation type="submission" date="2022-09" db="EMBL/GenBank/DDBJ databases">
        <title>Draft genome of isolate Be4.</title>
        <authorList>
            <person name="Sanchez-Castro I."/>
            <person name="Martinez-Rodriguez P."/>
            <person name="Descostes M."/>
            <person name="Merroun M."/>
        </authorList>
    </citation>
    <scope>NUCLEOTIDE SEQUENCE [LARGE SCALE GENOMIC DNA]</scope>
    <source>
        <strain evidence="9 10">Be4</strain>
    </source>
</reference>
<feature type="signal peptide" evidence="6">
    <location>
        <begin position="1"/>
        <end position="20"/>
    </location>
</feature>
<organism evidence="9 10">
    <name type="scientific">Acidovorax bellezanensis</name>
    <dbReference type="NCBI Taxonomy" id="2976702"/>
    <lineage>
        <taxon>Bacteria</taxon>
        <taxon>Pseudomonadati</taxon>
        <taxon>Pseudomonadota</taxon>
        <taxon>Betaproteobacteria</taxon>
        <taxon>Burkholderiales</taxon>
        <taxon>Comamonadaceae</taxon>
        <taxon>Acidovorax</taxon>
    </lineage>
</organism>
<dbReference type="SUPFAM" id="SSF49785">
    <property type="entry name" value="Galactose-binding domain-like"/>
    <property type="match status" value="1"/>
</dbReference>
<keyword evidence="4" id="KW-0175">Coiled coil</keyword>
<feature type="transmembrane region" description="Helical" evidence="5">
    <location>
        <begin position="359"/>
        <end position="377"/>
    </location>
</feature>
<sequence>MLRLAVFTLLAMGWLASAHAAEKDWPALDPACKPQLRGTWAARELQDQVRPAEGWEEITLPDRWKQRWPEWHGVTWYRVDWELPCGRQHLALFISGIRQAGVVYWGDELLWRDRNLEPPYSRGGNLPRVWPVSTRDGPGMRSVWIRVMGQAEPTPGLGEVLLDDAMALTQEHARRTFRQRTVYLITSSLSLAIGLTAVTLWLWRRSERMYLWFGLMHLCWSAYLAHVLRTEPWPWLRSENHGTQLILFFMLYGNCFSLFSQRFLGRDHPRLNVFAWTVTGVLFLLNAVVPYEAGDQFTLLGFRWSGFLFSVSVLYAIYTALRTRKPEHLWLAACWTVMLIVSVHDIFVAARVWQNHETWSSITGPVTTVFLAGLMGWKIAGYMRRIDGFNTELHANVTQARAELAQVLEQQKAQAVENAKLQERAQIAHDLHDGLGGNLVRSMALVAHAPDLSQDRVMSMFKVLRDDLRQVIDSGSSATTPVPETPRQWLAPLRHRLTMILDELGIQAQWRIDEDWKTAPTAIQCLAMARFVEEAFSNIIKHSRARHVRVVSIQPSDISWQVVVEDDGVGFDVATATAARLGIGMQSMRARLARTNGSLEIQSRPGRTVLNAHMVLAPGN</sequence>
<evidence type="ECO:0000313" key="9">
    <source>
        <dbReference type="EMBL" id="MCT9809198.1"/>
    </source>
</evidence>
<evidence type="ECO:0000256" key="4">
    <source>
        <dbReference type="SAM" id="Coils"/>
    </source>
</evidence>
<dbReference type="EMBL" id="JAODYH010000001">
    <property type="protein sequence ID" value="MCT9809198.1"/>
    <property type="molecule type" value="Genomic_DNA"/>
</dbReference>
<evidence type="ECO:0000256" key="6">
    <source>
        <dbReference type="SAM" id="SignalP"/>
    </source>
</evidence>
<feature type="chain" id="PRO_5047254668" evidence="6">
    <location>
        <begin position="21"/>
        <end position="620"/>
    </location>
</feature>
<dbReference type="Gene3D" id="3.30.565.10">
    <property type="entry name" value="Histidine kinase-like ATPase, C-terminal domain"/>
    <property type="match status" value="1"/>
</dbReference>
<evidence type="ECO:0000259" key="7">
    <source>
        <dbReference type="Pfam" id="PF02518"/>
    </source>
</evidence>
<feature type="transmembrane region" description="Helical" evidence="5">
    <location>
        <begin position="182"/>
        <end position="203"/>
    </location>
</feature>
<name>A0ABT2PJ95_9BURK</name>
<keyword evidence="3" id="KW-0902">Two-component regulatory system</keyword>
<evidence type="ECO:0000256" key="3">
    <source>
        <dbReference type="ARBA" id="ARBA00023012"/>
    </source>
</evidence>
<feature type="transmembrane region" description="Helical" evidence="5">
    <location>
        <begin position="271"/>
        <end position="291"/>
    </location>
</feature>
<feature type="transmembrane region" description="Helical" evidence="5">
    <location>
        <begin position="241"/>
        <end position="259"/>
    </location>
</feature>
<evidence type="ECO:0000256" key="1">
    <source>
        <dbReference type="ARBA" id="ARBA00022679"/>
    </source>
</evidence>
<dbReference type="SUPFAM" id="SSF55874">
    <property type="entry name" value="ATPase domain of HSP90 chaperone/DNA topoisomerase II/histidine kinase"/>
    <property type="match status" value="1"/>
</dbReference>
<evidence type="ECO:0000256" key="5">
    <source>
        <dbReference type="SAM" id="Phobius"/>
    </source>
</evidence>
<accession>A0ABT2PJ95</accession>
<dbReference type="Gene3D" id="1.20.5.1930">
    <property type="match status" value="1"/>
</dbReference>
<dbReference type="InterPro" id="IPR036890">
    <property type="entry name" value="HATPase_C_sf"/>
</dbReference>
<feature type="domain" description="7TM-DISM receptor extracellular" evidence="8">
    <location>
        <begin position="182"/>
        <end position="375"/>
    </location>
</feature>
<feature type="transmembrane region" description="Helical" evidence="5">
    <location>
        <begin position="297"/>
        <end position="317"/>
    </location>
</feature>
<dbReference type="Pfam" id="PF07695">
    <property type="entry name" value="7TMR-DISM_7TM"/>
    <property type="match status" value="1"/>
</dbReference>